<dbReference type="GO" id="GO:0016709">
    <property type="term" value="F:oxidoreductase activity, acting on paired donors, with incorporation or reduction of molecular oxygen, NAD(P)H as one donor, and incorporation of one atom of oxygen"/>
    <property type="evidence" value="ECO:0007669"/>
    <property type="project" value="UniProtKB-ARBA"/>
</dbReference>
<keyword evidence="7" id="KW-0732">Signal</keyword>
<evidence type="ECO:0000256" key="2">
    <source>
        <dbReference type="ARBA" id="ARBA00007801"/>
    </source>
</evidence>
<dbReference type="RefSeq" id="XP_003027582.1">
    <property type="nucleotide sequence ID" value="XM_003027536.1"/>
</dbReference>
<dbReference type="PRINTS" id="PR00420">
    <property type="entry name" value="RNGMNOXGNASE"/>
</dbReference>
<dbReference type="GeneID" id="9596787"/>
<name>D8QHI4_SCHCM</name>
<dbReference type="Gene3D" id="3.30.70.2450">
    <property type="match status" value="1"/>
</dbReference>
<dbReference type="InterPro" id="IPR036249">
    <property type="entry name" value="Thioredoxin-like_sf"/>
</dbReference>
<dbReference type="Gene3D" id="3.40.30.120">
    <property type="match status" value="1"/>
</dbReference>
<dbReference type="InParanoid" id="D8QHI4"/>
<keyword evidence="3" id="KW-0285">Flavoprotein</keyword>
<dbReference type="InterPro" id="IPR050641">
    <property type="entry name" value="RIFMO-like"/>
</dbReference>
<comment type="cofactor">
    <cofactor evidence="1">
        <name>FAD</name>
        <dbReference type="ChEBI" id="CHEBI:57692"/>
    </cofactor>
</comment>
<feature type="domain" description="FAD-binding" evidence="8">
    <location>
        <begin position="5"/>
        <end position="370"/>
    </location>
</feature>
<proteinExistence type="inferred from homology"/>
<dbReference type="GO" id="GO:0071949">
    <property type="term" value="F:FAD binding"/>
    <property type="evidence" value="ECO:0007669"/>
    <property type="project" value="InterPro"/>
</dbReference>
<keyword evidence="10" id="KW-1185">Reference proteome</keyword>
<evidence type="ECO:0000313" key="9">
    <source>
        <dbReference type="EMBL" id="EFI92679.1"/>
    </source>
</evidence>
<dbReference type="OMA" id="DACHKHL"/>
<dbReference type="eggNOG" id="KOG3855">
    <property type="taxonomic scope" value="Eukaryota"/>
</dbReference>
<dbReference type="Proteomes" id="UP000007431">
    <property type="component" value="Unassembled WGS sequence"/>
</dbReference>
<evidence type="ECO:0000256" key="1">
    <source>
        <dbReference type="ARBA" id="ARBA00001974"/>
    </source>
</evidence>
<evidence type="ECO:0000256" key="7">
    <source>
        <dbReference type="SAM" id="SignalP"/>
    </source>
</evidence>
<dbReference type="InterPro" id="IPR036188">
    <property type="entry name" value="FAD/NAD-bd_sf"/>
</dbReference>
<evidence type="ECO:0000256" key="6">
    <source>
        <dbReference type="SAM" id="MobiDB-lite"/>
    </source>
</evidence>
<dbReference type="Gene3D" id="3.50.50.60">
    <property type="entry name" value="FAD/NAD(P)-binding domain"/>
    <property type="match status" value="1"/>
</dbReference>
<dbReference type="Pfam" id="PF01494">
    <property type="entry name" value="FAD_binding_3"/>
    <property type="match status" value="1"/>
</dbReference>
<evidence type="ECO:0000256" key="5">
    <source>
        <dbReference type="ARBA" id="ARBA00023002"/>
    </source>
</evidence>
<dbReference type="SUPFAM" id="SSF51905">
    <property type="entry name" value="FAD/NAD(P)-binding domain"/>
    <property type="match status" value="1"/>
</dbReference>
<dbReference type="AlphaFoldDB" id="D8QHI4"/>
<dbReference type="KEGG" id="scm:SCHCO_02515850"/>
<comment type="similarity">
    <text evidence="2">Belongs to the PheA/TfdB FAD monooxygenase family.</text>
</comment>
<gene>
    <name evidence="9" type="ORF">SCHCODRAFT_237864</name>
</gene>
<evidence type="ECO:0000259" key="8">
    <source>
        <dbReference type="Pfam" id="PF01494"/>
    </source>
</evidence>
<keyword evidence="5" id="KW-0560">Oxidoreductase</keyword>
<organism evidence="10">
    <name type="scientific">Schizophyllum commune (strain H4-8 / FGSC 9210)</name>
    <name type="common">Split gill fungus</name>
    <dbReference type="NCBI Taxonomy" id="578458"/>
    <lineage>
        <taxon>Eukaryota</taxon>
        <taxon>Fungi</taxon>
        <taxon>Dikarya</taxon>
        <taxon>Basidiomycota</taxon>
        <taxon>Agaricomycotina</taxon>
        <taxon>Agaricomycetes</taxon>
        <taxon>Agaricomycetidae</taxon>
        <taxon>Agaricales</taxon>
        <taxon>Schizophyllaceae</taxon>
        <taxon>Schizophyllum</taxon>
    </lineage>
</organism>
<keyword evidence="4" id="KW-0274">FAD</keyword>
<protein>
    <recommendedName>
        <fullName evidence="8">FAD-binding domain-containing protein</fullName>
    </recommendedName>
</protein>
<evidence type="ECO:0000256" key="3">
    <source>
        <dbReference type="ARBA" id="ARBA00022630"/>
    </source>
</evidence>
<evidence type="ECO:0000256" key="4">
    <source>
        <dbReference type="ARBA" id="ARBA00022827"/>
    </source>
</evidence>
<dbReference type="EMBL" id="GL377312">
    <property type="protein sequence ID" value="EFI92679.1"/>
    <property type="molecule type" value="Genomic_DNA"/>
</dbReference>
<dbReference type="PANTHER" id="PTHR43004:SF19">
    <property type="entry name" value="BINDING MONOOXYGENASE, PUTATIVE (JCVI)-RELATED"/>
    <property type="match status" value="1"/>
</dbReference>
<sequence>MASPTSVLIVGAGPTGLCLALSLLKNGVPVRIIDKLPTPRIGQKGNGIQPRTLEILYSLGLLDDVFKRSCHIKSLVVYEMPGATKIAKEITLTPQIEPTPDKPFPNSRAIGQDRFEALIVEHLERLGATVERGVELKSFTQNATKVSAELVKLDGSVETADFEYLVGCDGGHSPVRHLLGLNFLGETREGEGMFVGDFIIKKGISDDYWHCFNGTGMGLGATPGVKAEGASGEVTFIFRTAEIPGLSTIMATGPDIEGIKHRLSNREGMIQAFYEVTGRTDVEFGEQLCGNWWRPNIRMVDSFGEGRVFVAGDAAHTHSPTGGQGMNSSIQDAYNLAWKIALVHKKLAPPTLLDTYSTERLPVIATMLQKTTDLLNKTMAAFQKGVANPSVTNEAWERGGELQQFGVNYRGSTIVLDERNPPEEGAIPSAYGSGAGGVRAGDRAPSAPVKGLGEGAEKLFDVFSPTRHTVLVFTAGEAAAKGVLEQVKALPEGVAEVVVVAPKGKAVEAAGARVVEDVDGHAHSIYQVEQDPTIVVVRPDGAVGAIVLEAAGVGRYFSKVFA</sequence>
<feature type="chain" id="PRO_5003120865" description="FAD-binding domain-containing protein" evidence="7">
    <location>
        <begin position="21"/>
        <end position="562"/>
    </location>
</feature>
<dbReference type="PANTHER" id="PTHR43004">
    <property type="entry name" value="TRK SYSTEM POTASSIUM UPTAKE PROTEIN"/>
    <property type="match status" value="1"/>
</dbReference>
<dbReference type="HOGENOM" id="CLU_009665_20_3_1"/>
<feature type="region of interest" description="Disordered" evidence="6">
    <location>
        <begin position="418"/>
        <end position="448"/>
    </location>
</feature>
<dbReference type="VEuPathDB" id="FungiDB:SCHCODRAFT_02515850"/>
<dbReference type="OrthoDB" id="2690153at2759"/>
<evidence type="ECO:0000313" key="10">
    <source>
        <dbReference type="Proteomes" id="UP000007431"/>
    </source>
</evidence>
<reference evidence="9 10" key="1">
    <citation type="journal article" date="2010" name="Nat. Biotechnol.">
        <title>Genome sequence of the model mushroom Schizophyllum commune.</title>
        <authorList>
            <person name="Ohm R.A."/>
            <person name="de Jong J.F."/>
            <person name="Lugones L.G."/>
            <person name="Aerts A."/>
            <person name="Kothe E."/>
            <person name="Stajich J.E."/>
            <person name="de Vries R.P."/>
            <person name="Record E."/>
            <person name="Levasseur A."/>
            <person name="Baker S.E."/>
            <person name="Bartholomew K.A."/>
            <person name="Coutinho P.M."/>
            <person name="Erdmann S."/>
            <person name="Fowler T.J."/>
            <person name="Gathman A.C."/>
            <person name="Lombard V."/>
            <person name="Henrissat B."/>
            <person name="Knabe N."/>
            <person name="Kuees U."/>
            <person name="Lilly W.W."/>
            <person name="Lindquist E."/>
            <person name="Lucas S."/>
            <person name="Magnuson J.K."/>
            <person name="Piumi F."/>
            <person name="Raudaskoski M."/>
            <person name="Salamov A."/>
            <person name="Schmutz J."/>
            <person name="Schwarze F.W.M.R."/>
            <person name="vanKuyk P.A."/>
            <person name="Horton J.S."/>
            <person name="Grigoriev I.V."/>
            <person name="Woesten H.A.B."/>
        </authorList>
    </citation>
    <scope>NUCLEOTIDE SEQUENCE [LARGE SCALE GENOMIC DNA]</scope>
    <source>
        <strain evidence="10">H4-8 / FGSC 9210</strain>
    </source>
</reference>
<dbReference type="SUPFAM" id="SSF52833">
    <property type="entry name" value="Thioredoxin-like"/>
    <property type="match status" value="1"/>
</dbReference>
<accession>D8QHI4</accession>
<dbReference type="InterPro" id="IPR002938">
    <property type="entry name" value="FAD-bd"/>
</dbReference>
<feature type="signal peptide" evidence="7">
    <location>
        <begin position="1"/>
        <end position="20"/>
    </location>
</feature>